<gene>
    <name evidence="2" type="ORF">PAA8504_02894</name>
</gene>
<accession>A0A2R8BY27</accession>
<name>A0A2R8BY27_9RHOB</name>
<organism evidence="2 3">
    <name type="scientific">Palleronia abyssalis</name>
    <dbReference type="NCBI Taxonomy" id="1501240"/>
    <lineage>
        <taxon>Bacteria</taxon>
        <taxon>Pseudomonadati</taxon>
        <taxon>Pseudomonadota</taxon>
        <taxon>Alphaproteobacteria</taxon>
        <taxon>Rhodobacterales</taxon>
        <taxon>Roseobacteraceae</taxon>
        <taxon>Palleronia</taxon>
    </lineage>
</organism>
<proteinExistence type="predicted"/>
<evidence type="ECO:0000313" key="3">
    <source>
        <dbReference type="Proteomes" id="UP000244912"/>
    </source>
</evidence>
<evidence type="ECO:0000256" key="1">
    <source>
        <dbReference type="SAM" id="MobiDB-lite"/>
    </source>
</evidence>
<dbReference type="Proteomes" id="UP000244912">
    <property type="component" value="Unassembled WGS sequence"/>
</dbReference>
<dbReference type="EMBL" id="ONZF01000007">
    <property type="protein sequence ID" value="SPJ25051.1"/>
    <property type="molecule type" value="Genomic_DNA"/>
</dbReference>
<dbReference type="AlphaFoldDB" id="A0A2R8BY27"/>
<reference evidence="2 3" key="1">
    <citation type="submission" date="2018-03" db="EMBL/GenBank/DDBJ databases">
        <authorList>
            <person name="Keele B.F."/>
        </authorList>
    </citation>
    <scope>NUCLEOTIDE SEQUENCE [LARGE SCALE GENOMIC DNA]</scope>
    <source>
        <strain evidence="2 3">CECT 8504</strain>
    </source>
</reference>
<feature type="region of interest" description="Disordered" evidence="1">
    <location>
        <begin position="1"/>
        <end position="33"/>
    </location>
</feature>
<evidence type="ECO:0000313" key="2">
    <source>
        <dbReference type="EMBL" id="SPJ25051.1"/>
    </source>
</evidence>
<protein>
    <submittedName>
        <fullName evidence="2">Uncharacterized protein</fullName>
    </submittedName>
</protein>
<keyword evidence="3" id="KW-1185">Reference proteome</keyword>
<sequence>MSHGYTLRPDLDAAERKRTGRKDKARRDKWRKAQAVRKKWPETAFIEEEERLAAEVAAFLQRKEQARRAA</sequence>
<feature type="compositionally biased region" description="Basic residues" evidence="1">
    <location>
        <begin position="18"/>
        <end position="33"/>
    </location>
</feature>